<dbReference type="EC" id="3.4.23.-" evidence="1"/>
<dbReference type="NCBIfam" id="TIGR02281">
    <property type="entry name" value="clan_AA_DTGA"/>
    <property type="match status" value="1"/>
</dbReference>
<dbReference type="Proteomes" id="UP000323708">
    <property type="component" value="Unassembled WGS sequence"/>
</dbReference>
<accession>A0A5B0X4I5</accession>
<dbReference type="RefSeq" id="WP_149609621.1">
    <property type="nucleotide sequence ID" value="NZ_VTUX01000001.1"/>
</dbReference>
<organism evidence="1 2">
    <name type="scientific">Pseudohalioglobus sediminis</name>
    <dbReference type="NCBI Taxonomy" id="2606449"/>
    <lineage>
        <taxon>Bacteria</taxon>
        <taxon>Pseudomonadati</taxon>
        <taxon>Pseudomonadota</taxon>
        <taxon>Gammaproteobacteria</taxon>
        <taxon>Cellvibrionales</taxon>
        <taxon>Halieaceae</taxon>
        <taxon>Pseudohalioglobus</taxon>
    </lineage>
</organism>
<dbReference type="EMBL" id="VTUX01000001">
    <property type="protein sequence ID" value="KAA1194152.1"/>
    <property type="molecule type" value="Genomic_DNA"/>
</dbReference>
<evidence type="ECO:0000313" key="1">
    <source>
        <dbReference type="EMBL" id="KAA1194152.1"/>
    </source>
</evidence>
<keyword evidence="1" id="KW-0378">Hydrolase</keyword>
<protein>
    <submittedName>
        <fullName evidence="1">TIGR02281 family clan AA aspartic protease</fullName>
        <ecNumber evidence="1">3.4.23.-</ecNumber>
    </submittedName>
</protein>
<dbReference type="CDD" id="cd05483">
    <property type="entry name" value="retropepsin_like_bacteria"/>
    <property type="match status" value="1"/>
</dbReference>
<dbReference type="Gene3D" id="2.40.70.10">
    <property type="entry name" value="Acid Proteases"/>
    <property type="match status" value="1"/>
</dbReference>
<dbReference type="InterPro" id="IPR034122">
    <property type="entry name" value="Retropepsin-like_bacterial"/>
</dbReference>
<comment type="caution">
    <text evidence="1">The sequence shown here is derived from an EMBL/GenBank/DDBJ whole genome shotgun (WGS) entry which is preliminary data.</text>
</comment>
<gene>
    <name evidence="1" type="ORF">F0M18_01555</name>
</gene>
<dbReference type="InterPro" id="IPR011969">
    <property type="entry name" value="Clan_AA_Asp_peptidase_C"/>
</dbReference>
<dbReference type="Pfam" id="PF13975">
    <property type="entry name" value="gag-asp_proteas"/>
    <property type="match status" value="1"/>
</dbReference>
<dbReference type="SUPFAM" id="SSF50630">
    <property type="entry name" value="Acid proteases"/>
    <property type="match status" value="1"/>
</dbReference>
<dbReference type="GO" id="GO:0008233">
    <property type="term" value="F:peptidase activity"/>
    <property type="evidence" value="ECO:0007669"/>
    <property type="project" value="UniProtKB-KW"/>
</dbReference>
<sequence>MESTEPVKQQKRMGLGMMVLAWLTLLGLGALFFGDVLERQFNPNQQLETRLAADGVREVVLQRNRFGHYVTSGEINGKPVTFMLDTGATGVAIPDAVAKRLGVPRGRPYRTQTANGTAVSYAAVLDSVAVGDIELNNVSAGIAPGMGIDQVLLGMSFLKHIEFTQRGDTLILRQLLPAS</sequence>
<proteinExistence type="predicted"/>
<name>A0A5B0X4I5_9GAMM</name>
<dbReference type="AlphaFoldDB" id="A0A5B0X4I5"/>
<evidence type="ECO:0000313" key="2">
    <source>
        <dbReference type="Proteomes" id="UP000323708"/>
    </source>
</evidence>
<keyword evidence="2" id="KW-1185">Reference proteome</keyword>
<keyword evidence="1" id="KW-0645">Protease</keyword>
<dbReference type="GO" id="GO:0006508">
    <property type="term" value="P:proteolysis"/>
    <property type="evidence" value="ECO:0007669"/>
    <property type="project" value="UniProtKB-KW"/>
</dbReference>
<dbReference type="InterPro" id="IPR021109">
    <property type="entry name" value="Peptidase_aspartic_dom_sf"/>
</dbReference>
<reference evidence="1 2" key="1">
    <citation type="submission" date="2019-09" db="EMBL/GenBank/DDBJ databases">
        <authorList>
            <person name="Chen X.-Y."/>
        </authorList>
    </citation>
    <scope>NUCLEOTIDE SEQUENCE [LARGE SCALE GENOMIC DNA]</scope>
    <source>
        <strain evidence="1 2">NY5</strain>
    </source>
</reference>